<evidence type="ECO:0008006" key="3">
    <source>
        <dbReference type="Google" id="ProtNLM"/>
    </source>
</evidence>
<dbReference type="Proteomes" id="UP000482960">
    <property type="component" value="Unassembled WGS sequence"/>
</dbReference>
<dbReference type="GO" id="GO:0030638">
    <property type="term" value="P:polyketide metabolic process"/>
    <property type="evidence" value="ECO:0007669"/>
    <property type="project" value="InterPro"/>
</dbReference>
<gene>
    <name evidence="1" type="ORF">Prum_088320</name>
</gene>
<protein>
    <recommendedName>
        <fullName evidence="3">Ester cyclase</fullName>
    </recommendedName>
</protein>
<sequence length="141" mass="15528">MNVNELRKLNTHFFDEVFRRRNVDAIDELLSDDFVEHTPAPGQDTGKQGAKEFIGQALAAFPDMDVEIEHEIAEGDTVATVVRFTGTHQGEFAGVPATGRKVSVYFIDVTRYRDGLCTEHWGLPDIGNLMVQLGAAPGGPR</sequence>
<dbReference type="PANTHER" id="PTHR38436:SF1">
    <property type="entry name" value="ESTER CYCLASE"/>
    <property type="match status" value="1"/>
</dbReference>
<dbReference type="Pfam" id="PF07366">
    <property type="entry name" value="SnoaL"/>
    <property type="match status" value="1"/>
</dbReference>
<comment type="caution">
    <text evidence="1">The sequence shown here is derived from an EMBL/GenBank/DDBJ whole genome shotgun (WGS) entry which is preliminary data.</text>
</comment>
<dbReference type="EMBL" id="BLPG01000001">
    <property type="protein sequence ID" value="GFJ95190.1"/>
    <property type="molecule type" value="Genomic_DNA"/>
</dbReference>
<organism evidence="1 2">
    <name type="scientific">Phytohabitans rumicis</name>
    <dbReference type="NCBI Taxonomy" id="1076125"/>
    <lineage>
        <taxon>Bacteria</taxon>
        <taxon>Bacillati</taxon>
        <taxon>Actinomycetota</taxon>
        <taxon>Actinomycetes</taxon>
        <taxon>Micromonosporales</taxon>
        <taxon>Micromonosporaceae</taxon>
    </lineage>
</organism>
<proteinExistence type="predicted"/>
<dbReference type="PANTHER" id="PTHR38436">
    <property type="entry name" value="POLYKETIDE CYCLASE SNOAL-LIKE DOMAIN"/>
    <property type="match status" value="1"/>
</dbReference>
<dbReference type="InterPro" id="IPR032710">
    <property type="entry name" value="NTF2-like_dom_sf"/>
</dbReference>
<dbReference type="Gene3D" id="3.10.450.50">
    <property type="match status" value="1"/>
</dbReference>
<name>A0A6V8LI02_9ACTN</name>
<dbReference type="AlphaFoldDB" id="A0A6V8LI02"/>
<evidence type="ECO:0000313" key="1">
    <source>
        <dbReference type="EMBL" id="GFJ95190.1"/>
    </source>
</evidence>
<reference evidence="1 2" key="1">
    <citation type="submission" date="2020-03" db="EMBL/GenBank/DDBJ databases">
        <title>Whole genome shotgun sequence of Phytohabitans rumicis NBRC 108638.</title>
        <authorList>
            <person name="Komaki H."/>
            <person name="Tamura T."/>
        </authorList>
    </citation>
    <scope>NUCLEOTIDE SEQUENCE [LARGE SCALE GENOMIC DNA]</scope>
    <source>
        <strain evidence="1 2">NBRC 108638</strain>
    </source>
</reference>
<reference evidence="1 2" key="2">
    <citation type="submission" date="2020-03" db="EMBL/GenBank/DDBJ databases">
        <authorList>
            <person name="Ichikawa N."/>
            <person name="Kimura A."/>
            <person name="Kitahashi Y."/>
            <person name="Uohara A."/>
        </authorList>
    </citation>
    <scope>NUCLEOTIDE SEQUENCE [LARGE SCALE GENOMIC DNA]</scope>
    <source>
        <strain evidence="1 2">NBRC 108638</strain>
    </source>
</reference>
<evidence type="ECO:0000313" key="2">
    <source>
        <dbReference type="Proteomes" id="UP000482960"/>
    </source>
</evidence>
<keyword evidence="2" id="KW-1185">Reference proteome</keyword>
<dbReference type="InterPro" id="IPR009959">
    <property type="entry name" value="Cyclase_SnoaL-like"/>
</dbReference>
<accession>A0A6V8LI02</accession>
<dbReference type="SUPFAM" id="SSF54427">
    <property type="entry name" value="NTF2-like"/>
    <property type="match status" value="1"/>
</dbReference>
<dbReference type="RefSeq" id="WP_173082674.1">
    <property type="nucleotide sequence ID" value="NZ_BAABJB010000012.1"/>
</dbReference>